<dbReference type="Pfam" id="PF24671">
    <property type="entry name" value="DRC7_C"/>
    <property type="match status" value="1"/>
</dbReference>
<evidence type="ECO:0000256" key="8">
    <source>
        <dbReference type="ARBA" id="ARBA00023054"/>
    </source>
</evidence>
<keyword evidence="8 14" id="KW-0175">Coiled coil</keyword>
<feature type="domain" description="Dynein regulatory complex subunit 7 C-terminal" evidence="18">
    <location>
        <begin position="817"/>
        <end position="923"/>
    </location>
</feature>
<evidence type="ECO:0000256" key="12">
    <source>
        <dbReference type="ARBA" id="ARBA00031627"/>
    </source>
</evidence>
<feature type="domain" description="Dynein regulatory complex subunit 7 MORN" evidence="17">
    <location>
        <begin position="468"/>
        <end position="767"/>
    </location>
</feature>
<feature type="region of interest" description="Disordered" evidence="15">
    <location>
        <begin position="1"/>
        <end position="40"/>
    </location>
</feature>
<feature type="coiled-coil region" evidence="14">
    <location>
        <begin position="742"/>
        <end position="801"/>
    </location>
</feature>
<dbReference type="PANTHER" id="PTHR35249:SF2">
    <property type="entry name" value="DYNEIN REGULATORY COMPLEX SUBUNIT 7"/>
    <property type="match status" value="1"/>
</dbReference>
<keyword evidence="11" id="KW-0966">Cell projection</keyword>
<evidence type="ECO:0000256" key="1">
    <source>
        <dbReference type="ARBA" id="ARBA00004611"/>
    </source>
</evidence>
<keyword evidence="5" id="KW-0221">Differentiation</keyword>
<evidence type="ECO:0000256" key="15">
    <source>
        <dbReference type="SAM" id="MobiDB-lite"/>
    </source>
</evidence>
<dbReference type="Proteomes" id="UP000017246">
    <property type="component" value="Unassembled WGS sequence"/>
</dbReference>
<evidence type="ECO:0000313" key="20">
    <source>
        <dbReference type="Proteomes" id="UP000017246"/>
    </source>
</evidence>
<dbReference type="AlphaFoldDB" id="A0A068Y0I5"/>
<dbReference type="OMA" id="CRDDYIT"/>
<evidence type="ECO:0000313" key="19">
    <source>
        <dbReference type="EMBL" id="CUT99764.1"/>
    </source>
</evidence>
<dbReference type="SUPFAM" id="SSF54001">
    <property type="entry name" value="Cysteine proteinases"/>
    <property type="match status" value="1"/>
</dbReference>
<dbReference type="GO" id="GO:0048870">
    <property type="term" value="P:cell motility"/>
    <property type="evidence" value="ECO:0007669"/>
    <property type="project" value="TreeGrafter"/>
</dbReference>
<feature type="domain" description="CEP76/DRC7 peptidase-like" evidence="16">
    <location>
        <begin position="302"/>
        <end position="372"/>
    </location>
</feature>
<feature type="compositionally biased region" description="Basic and acidic residues" evidence="15">
    <location>
        <begin position="20"/>
        <end position="29"/>
    </location>
</feature>
<evidence type="ECO:0000259" key="16">
    <source>
        <dbReference type="Pfam" id="PF24656"/>
    </source>
</evidence>
<keyword evidence="20" id="KW-1185">Reference proteome</keyword>
<dbReference type="Pfam" id="PF24656">
    <property type="entry name" value="CEPT76_peptidase"/>
    <property type="match status" value="1"/>
</dbReference>
<keyword evidence="7" id="KW-0744">Spermatogenesis</keyword>
<dbReference type="Pfam" id="PF24667">
    <property type="entry name" value="MORN_DRC7"/>
    <property type="match status" value="1"/>
</dbReference>
<proteinExistence type="inferred from homology"/>
<evidence type="ECO:0000256" key="6">
    <source>
        <dbReference type="ARBA" id="ARBA00022846"/>
    </source>
</evidence>
<dbReference type="GO" id="GO:0007283">
    <property type="term" value="P:spermatogenesis"/>
    <property type="evidence" value="ECO:0007669"/>
    <property type="project" value="UniProtKB-KW"/>
</dbReference>
<sequence length="927" mass="108284">MEQDHVKELEEVDLPTSQRVSEDADHGYDSKAFTAPPAEEVKKTPEALQLKQQLIELNPLYLPHEFRSLPQSFDPKEYNFPPSYTKNSARETRLLAYADNFRRQYAGRFHDRTALFLTPHNECDLRKFVSTTIRPTKLPFPELHEALGAAAFVADFLDFAPLLPCTELPPRLLSPRTTLFLQLGTCFDYTTLLCSLLTGVGYNAFVVSGYATRECCYKDESRKQCPLLVKPPKCVEMYQEPQAGRYQVKPVRDFLSKYEVTMRVKRLVEAEEAAEKKAAEDKKAQEKAEKPKKDPLYGLRVHSWILVLPGSRDVQEAFFIEPFTGESVALDTDMYLGIESVWNHNNYWVNMQDCTNGIQEMRYDLTNLEDWEFVLPSGLLNTMLVESGDQLTNIFNASINVTETLANYDLGLDYDLQVHEDELNGKARKNEKKKMQADLLDTLLLVDMPMSWTLPITLSNTQYFQRYPNFQKEILYNRARVIKYTPYSQECGIVVRLTIYQDRDLQDAIEEREYFKHRRDRLNVRVTDLKTLWVKESFDHGRMGYHLKEHEYMSKYLGADANRCMEFYEKMRVDGLLKRQREGNIMKEWYTNREDRLVYRETHFGRTVRKFGPPVIVKSSTQHGSADPKVTKKSYKEIEVIKERFARNPKISADEDVEERVFDIAGEKYSLTYHVADECIFPCRREFNKPPDSGDRRQVIELHPDTHNSFHPSLNPPRKANVEIYQMLLELIDLEKVAKETVRASEREVQAILDKRAAEEAKPELEVGLWDTQRNSEIHNLRIALEQYAEQERRKQKEKNLDYLAPYFHMHDIDGNNLSQEDACAVREACLQDLKERLIKKANIIQARFEAETSALQRKQQWFQLNQINLTKEDEAAYLQYCNDAIFKITTLETMLLRHKQTAPQKYMLLEKQLRSDPRLAEYLNIT</sequence>
<dbReference type="InterPro" id="IPR056292">
    <property type="entry name" value="DRC7_C"/>
</dbReference>
<evidence type="ECO:0000256" key="4">
    <source>
        <dbReference type="ARBA" id="ARBA00022490"/>
    </source>
</evidence>
<name>A0A068Y0I5_ECHMU</name>
<keyword evidence="4" id="KW-0963">Cytoplasm</keyword>
<evidence type="ECO:0000256" key="10">
    <source>
        <dbReference type="ARBA" id="ARBA00023212"/>
    </source>
</evidence>
<dbReference type="OrthoDB" id="10262874at2759"/>
<evidence type="ECO:0000256" key="9">
    <source>
        <dbReference type="ARBA" id="ARBA00023069"/>
    </source>
</evidence>
<dbReference type="eggNOG" id="ENOG502QRNZ">
    <property type="taxonomic scope" value="Eukaryota"/>
</dbReference>
<keyword evidence="6" id="KW-0282">Flagellum</keyword>
<evidence type="ECO:0000256" key="7">
    <source>
        <dbReference type="ARBA" id="ARBA00022871"/>
    </source>
</evidence>
<comment type="subcellular location">
    <subcellularLocation>
        <location evidence="1">Cytoplasm</location>
        <location evidence="1">Cytoskeleton</location>
        <location evidence="1">Flagellum axoneme</location>
    </subcellularLocation>
</comment>
<dbReference type="InterPro" id="IPR056291">
    <property type="entry name" value="MORN_DRC7"/>
</dbReference>
<evidence type="ECO:0000256" key="11">
    <source>
        <dbReference type="ARBA" id="ARBA00023273"/>
    </source>
</evidence>
<dbReference type="GO" id="GO:0030154">
    <property type="term" value="P:cell differentiation"/>
    <property type="evidence" value="ECO:0007669"/>
    <property type="project" value="UniProtKB-KW"/>
</dbReference>
<evidence type="ECO:0000259" key="17">
    <source>
        <dbReference type="Pfam" id="PF24667"/>
    </source>
</evidence>
<dbReference type="EMBL" id="LN902847">
    <property type="protein sequence ID" value="CUT99764.1"/>
    <property type="molecule type" value="Genomic_DNA"/>
</dbReference>
<protein>
    <recommendedName>
        <fullName evidence="3">Dynein regulatory complex subunit 7</fullName>
    </recommendedName>
    <alternativeName>
        <fullName evidence="12">Coiled-coil domain-containing protein 135</fullName>
    </alternativeName>
    <alternativeName>
        <fullName evidence="13">Coiled-coil domain-containing protein lobo homolog</fullName>
    </alternativeName>
</protein>
<evidence type="ECO:0000259" key="18">
    <source>
        <dbReference type="Pfam" id="PF24671"/>
    </source>
</evidence>
<dbReference type="PANTHER" id="PTHR35249">
    <property type="entry name" value="DYNEIN REGULATORY COMPLEX SUBUNIT 7"/>
    <property type="match status" value="1"/>
</dbReference>
<reference evidence="19" key="2">
    <citation type="submission" date="2015-11" db="EMBL/GenBank/DDBJ databases">
        <authorList>
            <person name="Zhang Y."/>
            <person name="Guo Z."/>
        </authorList>
    </citation>
    <scope>NUCLEOTIDE SEQUENCE</scope>
</reference>
<comment type="similarity">
    <text evidence="2">Belongs to the DRC7 family.</text>
</comment>
<evidence type="ECO:0000256" key="13">
    <source>
        <dbReference type="ARBA" id="ARBA00031733"/>
    </source>
</evidence>
<keyword evidence="10" id="KW-0206">Cytoskeleton</keyword>
<dbReference type="InterPro" id="IPR056290">
    <property type="entry name" value="CEPT76/DRC7_peptidase-like_dom"/>
</dbReference>
<accession>A0A068Y0I5</accession>
<reference evidence="19" key="1">
    <citation type="journal article" date="2013" name="Nature">
        <title>The genomes of four tapeworm species reveal adaptations to parasitism.</title>
        <authorList>
            <person name="Tsai I.J."/>
            <person name="Zarowiecki M."/>
            <person name="Holroyd N."/>
            <person name="Garciarrubio A."/>
            <person name="Sanchez-Flores A."/>
            <person name="Brooks K.L."/>
            <person name="Tracey A."/>
            <person name="Bobes R.J."/>
            <person name="Fragoso G."/>
            <person name="Sciutto E."/>
            <person name="Aslett M."/>
            <person name="Beasley H."/>
            <person name="Bennett H.M."/>
            <person name="Cai J."/>
            <person name="Camicia F."/>
            <person name="Clark R."/>
            <person name="Cucher M."/>
            <person name="De Silva N."/>
            <person name="Day T.A."/>
            <person name="Deplazes P."/>
            <person name="Estrada K."/>
            <person name="Fernandez C."/>
            <person name="Holland P.W."/>
            <person name="Hou J."/>
            <person name="Hu S."/>
            <person name="Huckvale T."/>
            <person name="Hung S.S."/>
            <person name="Kamenetzky L."/>
            <person name="Keane J.A."/>
            <person name="Kiss F."/>
            <person name="Koziol U."/>
            <person name="Lambert O."/>
            <person name="Liu K."/>
            <person name="Luo X."/>
            <person name="Luo Y."/>
            <person name="Macchiaroli N."/>
            <person name="Nichol S."/>
            <person name="Paps J."/>
            <person name="Parkinson J."/>
            <person name="Pouchkina-Stantcheva N."/>
            <person name="Riddiford N."/>
            <person name="Rosenzvit M."/>
            <person name="Salinas G."/>
            <person name="Wasmuth J.D."/>
            <person name="Zamanian M."/>
            <person name="Zheng Y."/>
            <person name="Cai X."/>
            <person name="Soberon X."/>
            <person name="Olson P.D."/>
            <person name="Laclette J.P."/>
            <person name="Brehm K."/>
            <person name="Berriman M."/>
            <person name="Garciarrubio A."/>
            <person name="Bobes R.J."/>
            <person name="Fragoso G."/>
            <person name="Sanchez-Flores A."/>
            <person name="Estrada K."/>
            <person name="Cevallos M.A."/>
            <person name="Morett E."/>
            <person name="Gonzalez V."/>
            <person name="Portillo T."/>
            <person name="Ochoa-Leyva A."/>
            <person name="Jose M.V."/>
            <person name="Sciutto E."/>
            <person name="Landa A."/>
            <person name="Jimenez L."/>
            <person name="Valdes V."/>
            <person name="Carrero J.C."/>
            <person name="Larralde C."/>
            <person name="Morales-Montor J."/>
            <person name="Limon-Lason J."/>
            <person name="Soberon X."/>
            <person name="Laclette J.P."/>
        </authorList>
    </citation>
    <scope>NUCLEOTIDE SEQUENCE [LARGE SCALE GENOMIC DNA]</scope>
</reference>
<keyword evidence="9" id="KW-0969">Cilium</keyword>
<evidence type="ECO:0000256" key="3">
    <source>
        <dbReference type="ARBA" id="ARBA00021303"/>
    </source>
</evidence>
<evidence type="ECO:0000256" key="2">
    <source>
        <dbReference type="ARBA" id="ARBA00010738"/>
    </source>
</evidence>
<dbReference type="InterPro" id="IPR033551">
    <property type="entry name" value="DRC7/lobo"/>
</dbReference>
<evidence type="ECO:0000256" key="14">
    <source>
        <dbReference type="SAM" id="Coils"/>
    </source>
</evidence>
<evidence type="ECO:0000256" key="5">
    <source>
        <dbReference type="ARBA" id="ARBA00022782"/>
    </source>
</evidence>
<dbReference type="STRING" id="6211.A0A068Y0I5"/>
<dbReference type="InterPro" id="IPR038765">
    <property type="entry name" value="Papain-like_cys_pep_sf"/>
</dbReference>
<dbReference type="GO" id="GO:0031514">
    <property type="term" value="C:motile cilium"/>
    <property type="evidence" value="ECO:0007669"/>
    <property type="project" value="TreeGrafter"/>
</dbReference>
<organism evidence="19 20">
    <name type="scientific">Echinococcus multilocularis</name>
    <name type="common">Fox tapeworm</name>
    <dbReference type="NCBI Taxonomy" id="6211"/>
    <lineage>
        <taxon>Eukaryota</taxon>
        <taxon>Metazoa</taxon>
        <taxon>Spiralia</taxon>
        <taxon>Lophotrochozoa</taxon>
        <taxon>Platyhelminthes</taxon>
        <taxon>Cestoda</taxon>
        <taxon>Eucestoda</taxon>
        <taxon>Cyclophyllidea</taxon>
        <taxon>Taeniidae</taxon>
        <taxon>Echinococcus</taxon>
    </lineage>
</organism>